<sequence length="43" mass="5066">MGANKDDENFISQVRQETYKHQHIFLGDIKFKIMNEAKIGRTI</sequence>
<protein>
    <submittedName>
        <fullName evidence="1">Uncharacterized protein</fullName>
    </submittedName>
</protein>
<accession>A0A6C0AEW4</accession>
<reference evidence="1" key="1">
    <citation type="journal article" date="2020" name="Nature">
        <title>Giant virus diversity and host interactions through global metagenomics.</title>
        <authorList>
            <person name="Schulz F."/>
            <person name="Roux S."/>
            <person name="Paez-Espino D."/>
            <person name="Jungbluth S."/>
            <person name="Walsh D.A."/>
            <person name="Denef V.J."/>
            <person name="McMahon K.D."/>
            <person name="Konstantinidis K.T."/>
            <person name="Eloe-Fadrosh E.A."/>
            <person name="Kyrpides N.C."/>
            <person name="Woyke T."/>
        </authorList>
    </citation>
    <scope>NUCLEOTIDE SEQUENCE</scope>
    <source>
        <strain evidence="1">GVMAG-S-1021933-23</strain>
    </source>
</reference>
<name>A0A6C0AEW4_9ZZZZ</name>
<organism evidence="1">
    <name type="scientific">viral metagenome</name>
    <dbReference type="NCBI Taxonomy" id="1070528"/>
    <lineage>
        <taxon>unclassified sequences</taxon>
        <taxon>metagenomes</taxon>
        <taxon>organismal metagenomes</taxon>
    </lineage>
</organism>
<dbReference type="EMBL" id="MN740595">
    <property type="protein sequence ID" value="QHS78226.1"/>
    <property type="molecule type" value="Genomic_DNA"/>
</dbReference>
<proteinExistence type="predicted"/>
<evidence type="ECO:0000313" key="1">
    <source>
        <dbReference type="EMBL" id="QHS78226.1"/>
    </source>
</evidence>
<dbReference type="AlphaFoldDB" id="A0A6C0AEW4"/>